<gene>
    <name evidence="3" type="ORF">GCM10023081_27500</name>
</gene>
<evidence type="ECO:0000313" key="4">
    <source>
        <dbReference type="Proteomes" id="UP001500752"/>
    </source>
</evidence>
<dbReference type="PRINTS" id="PR01398">
    <property type="entry name" value="ISCHRISMTASE"/>
</dbReference>
<proteinExistence type="predicted"/>
<dbReference type="PANTHER" id="PTHR43540">
    <property type="entry name" value="PEROXYUREIDOACRYLATE/UREIDOACRYLATE AMIDOHYDROLASE-RELATED"/>
    <property type="match status" value="1"/>
</dbReference>
<dbReference type="InterPro" id="IPR036380">
    <property type="entry name" value="Isochorismatase-like_sf"/>
</dbReference>
<dbReference type="InterPro" id="IPR000868">
    <property type="entry name" value="Isochorismatase-like_dom"/>
</dbReference>
<evidence type="ECO:0000256" key="1">
    <source>
        <dbReference type="ARBA" id="ARBA00022801"/>
    </source>
</evidence>
<dbReference type="PANTHER" id="PTHR43540:SF3">
    <property type="entry name" value="ENTEROBACTIN SYNTHASE COMPONENT B"/>
    <property type="match status" value="1"/>
</dbReference>
<feature type="domain" description="Isochorismatase-like" evidence="2">
    <location>
        <begin position="32"/>
        <end position="203"/>
    </location>
</feature>
<name>A0ABP7CG15_9MICC</name>
<accession>A0ABP7CG15</accession>
<protein>
    <recommendedName>
        <fullName evidence="2">Isochorismatase-like domain-containing protein</fullName>
    </recommendedName>
</protein>
<sequence length="220" mass="23561">MGLPAIAPYSWNADADLGPSRVEWTVDPARAVLLVHDMQEYFVGVFDRGDAHAQINAAIRNIAALKEAAAAAGIPVVYTAQPPNQDPAERALLTDFWGAGLIDDGRERIIGQLAPGLGDEVLTKWRYSAFAKSPLQEMLDTWGRDQLLITGVYAHIGCLTTALDAFMRDVQPFLVADALADFSLEDHEMAVRYAASRCAQVHGTSTVLAGLGSAALAGAR</sequence>
<organism evidence="3 4">
    <name type="scientific">Arthrobacter ginkgonis</name>
    <dbReference type="NCBI Taxonomy" id="1630594"/>
    <lineage>
        <taxon>Bacteria</taxon>
        <taxon>Bacillati</taxon>
        <taxon>Actinomycetota</taxon>
        <taxon>Actinomycetes</taxon>
        <taxon>Micrococcales</taxon>
        <taxon>Micrococcaceae</taxon>
        <taxon>Arthrobacter</taxon>
    </lineage>
</organism>
<dbReference type="Proteomes" id="UP001500752">
    <property type="component" value="Unassembled WGS sequence"/>
</dbReference>
<dbReference type="InterPro" id="IPR050272">
    <property type="entry name" value="Isochorismatase-like_hydrls"/>
</dbReference>
<dbReference type="InterPro" id="IPR016291">
    <property type="entry name" value="Isochorismatase"/>
</dbReference>
<reference evidence="4" key="1">
    <citation type="journal article" date="2019" name="Int. J. Syst. Evol. Microbiol.">
        <title>The Global Catalogue of Microorganisms (GCM) 10K type strain sequencing project: providing services to taxonomists for standard genome sequencing and annotation.</title>
        <authorList>
            <consortium name="The Broad Institute Genomics Platform"/>
            <consortium name="The Broad Institute Genome Sequencing Center for Infectious Disease"/>
            <person name="Wu L."/>
            <person name="Ma J."/>
        </authorList>
    </citation>
    <scope>NUCLEOTIDE SEQUENCE [LARGE SCALE GENOMIC DNA]</scope>
    <source>
        <strain evidence="4">JCM 30742</strain>
    </source>
</reference>
<keyword evidence="4" id="KW-1185">Reference proteome</keyword>
<dbReference type="SUPFAM" id="SSF52499">
    <property type="entry name" value="Isochorismatase-like hydrolases"/>
    <property type="match status" value="1"/>
</dbReference>
<dbReference type="PIRSF" id="PIRSF001111">
    <property type="entry name" value="Isochorismatase"/>
    <property type="match status" value="1"/>
</dbReference>
<dbReference type="RefSeq" id="WP_345151546.1">
    <property type="nucleotide sequence ID" value="NZ_BAABEO010000019.1"/>
</dbReference>
<dbReference type="Gene3D" id="3.40.50.850">
    <property type="entry name" value="Isochorismatase-like"/>
    <property type="match status" value="1"/>
</dbReference>
<evidence type="ECO:0000313" key="3">
    <source>
        <dbReference type="EMBL" id="GAA3688671.1"/>
    </source>
</evidence>
<comment type="caution">
    <text evidence="3">The sequence shown here is derived from an EMBL/GenBank/DDBJ whole genome shotgun (WGS) entry which is preliminary data.</text>
</comment>
<dbReference type="EMBL" id="BAABEO010000019">
    <property type="protein sequence ID" value="GAA3688671.1"/>
    <property type="molecule type" value="Genomic_DNA"/>
</dbReference>
<keyword evidence="1" id="KW-0378">Hydrolase</keyword>
<dbReference type="Pfam" id="PF00857">
    <property type="entry name" value="Isochorismatase"/>
    <property type="match status" value="1"/>
</dbReference>
<evidence type="ECO:0000259" key="2">
    <source>
        <dbReference type="Pfam" id="PF00857"/>
    </source>
</evidence>